<evidence type="ECO:0000256" key="1">
    <source>
        <dbReference type="SAM" id="Phobius"/>
    </source>
</evidence>
<name>A0A7C9E0P6_OPUST</name>
<accession>A0A7C9E0P6</accession>
<protein>
    <submittedName>
        <fullName evidence="2">Uncharacterized protein</fullName>
    </submittedName>
</protein>
<feature type="transmembrane region" description="Helical" evidence="1">
    <location>
        <begin position="33"/>
        <end position="57"/>
    </location>
</feature>
<keyword evidence="1" id="KW-0472">Membrane</keyword>
<reference evidence="2" key="2">
    <citation type="submission" date="2020-07" db="EMBL/GenBank/DDBJ databases">
        <authorList>
            <person name="Vera ALvarez R."/>
            <person name="Arias-Moreno D.M."/>
            <person name="Jimenez-Jacinto V."/>
            <person name="Jimenez-Bremont J.F."/>
            <person name="Swaminathan K."/>
            <person name="Moose S.P."/>
            <person name="Guerrero-Gonzalez M.L."/>
            <person name="Marino-Ramirez L."/>
            <person name="Landsman D."/>
            <person name="Rodriguez-Kessler M."/>
            <person name="Delgado-Sanchez P."/>
        </authorList>
    </citation>
    <scope>NUCLEOTIDE SEQUENCE</scope>
    <source>
        <tissue evidence="2">Cladode</tissue>
    </source>
</reference>
<sequence length="102" mass="10728">MESSLVGLGVTSGFSSSMASVSSDAGLLRLLCLFLFCCSVTSTASSVMLTVPFFAIFMGLQLGSSLRASIFISELSVGRDSFSSSLHTSKFCDPCASYERVV</sequence>
<evidence type="ECO:0000313" key="2">
    <source>
        <dbReference type="EMBL" id="MBA4651228.1"/>
    </source>
</evidence>
<reference evidence="2" key="1">
    <citation type="journal article" date="2013" name="J. Plant Res.">
        <title>Effect of fungi and light on seed germination of three Opuntia species from semiarid lands of central Mexico.</title>
        <authorList>
            <person name="Delgado-Sanchez P."/>
            <person name="Jimenez-Bremont J.F."/>
            <person name="Guerrero-Gonzalez Mde L."/>
            <person name="Flores J."/>
        </authorList>
    </citation>
    <scope>NUCLEOTIDE SEQUENCE</scope>
    <source>
        <tissue evidence="2">Cladode</tissue>
    </source>
</reference>
<proteinExistence type="predicted"/>
<keyword evidence="1" id="KW-0812">Transmembrane</keyword>
<dbReference type="AlphaFoldDB" id="A0A7C9E0P6"/>
<organism evidence="2">
    <name type="scientific">Opuntia streptacantha</name>
    <name type="common">Prickly pear cactus</name>
    <name type="synonym">Opuntia cardona</name>
    <dbReference type="NCBI Taxonomy" id="393608"/>
    <lineage>
        <taxon>Eukaryota</taxon>
        <taxon>Viridiplantae</taxon>
        <taxon>Streptophyta</taxon>
        <taxon>Embryophyta</taxon>
        <taxon>Tracheophyta</taxon>
        <taxon>Spermatophyta</taxon>
        <taxon>Magnoliopsida</taxon>
        <taxon>eudicotyledons</taxon>
        <taxon>Gunneridae</taxon>
        <taxon>Pentapetalae</taxon>
        <taxon>Caryophyllales</taxon>
        <taxon>Cactineae</taxon>
        <taxon>Cactaceae</taxon>
        <taxon>Opuntioideae</taxon>
        <taxon>Opuntia</taxon>
    </lineage>
</organism>
<dbReference type="EMBL" id="GISG01169106">
    <property type="protein sequence ID" value="MBA4651228.1"/>
    <property type="molecule type" value="Transcribed_RNA"/>
</dbReference>
<keyword evidence="1" id="KW-1133">Transmembrane helix</keyword>